<evidence type="ECO:0000313" key="2">
    <source>
        <dbReference type="EnsemblMetazoa" id="ACOM023158-PA.1"/>
    </source>
</evidence>
<dbReference type="EnsemblMetazoa" id="ACOM023158-RA">
    <property type="protein sequence ID" value="ACOM023158-PA.1"/>
    <property type="gene ID" value="ACOM023158"/>
</dbReference>
<dbReference type="AlphaFoldDB" id="A0A8W7P138"/>
<feature type="region of interest" description="Disordered" evidence="1">
    <location>
        <begin position="84"/>
        <end position="117"/>
    </location>
</feature>
<sequence length="117" mass="13523">MAIARAVARCSNGSNFILDRLTVSYSLPMAVRRPRLQYVRHFGGRAVPHPKARPTDDERLVESCLKRKIYHHRNAPYAWRLSAKRGARVRRQDEDEDDPLPSYERKPFPDDLSIVPA</sequence>
<name>A0A8W7P138_ANOCL</name>
<reference evidence="2" key="1">
    <citation type="submission" date="2022-08" db="UniProtKB">
        <authorList>
            <consortium name="EnsemblMetazoa"/>
        </authorList>
    </citation>
    <scope>IDENTIFICATION</scope>
</reference>
<organism evidence="2">
    <name type="scientific">Anopheles coluzzii</name>
    <name type="common">African malaria mosquito</name>
    <dbReference type="NCBI Taxonomy" id="1518534"/>
    <lineage>
        <taxon>Eukaryota</taxon>
        <taxon>Metazoa</taxon>
        <taxon>Ecdysozoa</taxon>
        <taxon>Arthropoda</taxon>
        <taxon>Hexapoda</taxon>
        <taxon>Insecta</taxon>
        <taxon>Pterygota</taxon>
        <taxon>Neoptera</taxon>
        <taxon>Endopterygota</taxon>
        <taxon>Diptera</taxon>
        <taxon>Nematocera</taxon>
        <taxon>Culicoidea</taxon>
        <taxon>Culicidae</taxon>
        <taxon>Anophelinae</taxon>
        <taxon>Anopheles</taxon>
    </lineage>
</organism>
<accession>A0A8W7P138</accession>
<dbReference type="Proteomes" id="UP000075882">
    <property type="component" value="Unassembled WGS sequence"/>
</dbReference>
<protein>
    <submittedName>
        <fullName evidence="2">Uncharacterized protein</fullName>
    </submittedName>
</protein>
<proteinExistence type="predicted"/>
<evidence type="ECO:0000256" key="1">
    <source>
        <dbReference type="SAM" id="MobiDB-lite"/>
    </source>
</evidence>